<evidence type="ECO:0000313" key="2">
    <source>
        <dbReference type="EMBL" id="MBA4655718.1"/>
    </source>
</evidence>
<proteinExistence type="predicted"/>
<accession>A0A7C8ZZM0</accession>
<reference evidence="2" key="2">
    <citation type="submission" date="2020-07" db="EMBL/GenBank/DDBJ databases">
        <authorList>
            <person name="Vera ALvarez R."/>
            <person name="Arias-Moreno D.M."/>
            <person name="Jimenez-Jacinto V."/>
            <person name="Jimenez-Bremont J.F."/>
            <person name="Swaminathan K."/>
            <person name="Moose S.P."/>
            <person name="Guerrero-Gonzalez M.L."/>
            <person name="Marino-Ramirez L."/>
            <person name="Landsman D."/>
            <person name="Rodriguez-Kessler M."/>
            <person name="Delgado-Sanchez P."/>
        </authorList>
    </citation>
    <scope>NUCLEOTIDE SEQUENCE</scope>
    <source>
        <tissue evidence="2">Cladode</tissue>
    </source>
</reference>
<evidence type="ECO:0000256" key="1">
    <source>
        <dbReference type="SAM" id="MobiDB-lite"/>
    </source>
</evidence>
<feature type="compositionally biased region" description="Polar residues" evidence="1">
    <location>
        <begin position="1"/>
        <end position="16"/>
    </location>
</feature>
<organism evidence="2">
    <name type="scientific">Opuntia streptacantha</name>
    <name type="common">Prickly pear cactus</name>
    <name type="synonym">Opuntia cardona</name>
    <dbReference type="NCBI Taxonomy" id="393608"/>
    <lineage>
        <taxon>Eukaryota</taxon>
        <taxon>Viridiplantae</taxon>
        <taxon>Streptophyta</taxon>
        <taxon>Embryophyta</taxon>
        <taxon>Tracheophyta</taxon>
        <taxon>Spermatophyta</taxon>
        <taxon>Magnoliopsida</taxon>
        <taxon>eudicotyledons</taxon>
        <taxon>Gunneridae</taxon>
        <taxon>Pentapetalae</taxon>
        <taxon>Caryophyllales</taxon>
        <taxon>Cactineae</taxon>
        <taxon>Cactaceae</taxon>
        <taxon>Opuntioideae</taxon>
        <taxon>Opuntia</taxon>
    </lineage>
</organism>
<feature type="region of interest" description="Disordered" evidence="1">
    <location>
        <begin position="1"/>
        <end position="50"/>
    </location>
</feature>
<dbReference type="EMBL" id="GISG01188818">
    <property type="protein sequence ID" value="MBA4655718.1"/>
    <property type="molecule type" value="Transcribed_RNA"/>
</dbReference>
<protein>
    <submittedName>
        <fullName evidence="2">Uncharacterized protein</fullName>
    </submittedName>
</protein>
<reference evidence="2" key="1">
    <citation type="journal article" date="2013" name="J. Plant Res.">
        <title>Effect of fungi and light on seed germination of three Opuntia species from semiarid lands of central Mexico.</title>
        <authorList>
            <person name="Delgado-Sanchez P."/>
            <person name="Jimenez-Bremont J.F."/>
            <person name="Guerrero-Gonzalez Mde L."/>
            <person name="Flores J."/>
        </authorList>
    </citation>
    <scope>NUCLEOTIDE SEQUENCE</scope>
    <source>
        <tissue evidence="2">Cladode</tissue>
    </source>
</reference>
<name>A0A7C8ZZM0_OPUST</name>
<feature type="region of interest" description="Disordered" evidence="1">
    <location>
        <begin position="235"/>
        <end position="303"/>
    </location>
</feature>
<dbReference type="PANTHER" id="PTHR47512:SF3">
    <property type="entry name" value="CHALCONE-FLAVONONE ISOMERASE FAMILY PROTEIN"/>
    <property type="match status" value="1"/>
</dbReference>
<dbReference type="AlphaFoldDB" id="A0A7C8ZZM0"/>
<sequence>METPSSVRRITRSQTRAALANSSTSNNNVSRKKEDSENSISRTNEKTAKQDRLALIDITNDSPIVGLASGSLETPISSVSKQRSNRCKMTPGSGEALLRSQVKTLLQRVEEEAEISKFSLESKGGPIPKNLKAFLNSPAGLLAPTPANTPQVFNFSGFDEFEASLGSVTRSPIQDELSISEVLSGIFDEKKQTDNSSESEKDQISRTLFLDFSEKSDSSSDCSSVVTYQGTGVVGEEAEKQGTPATIEDDDASIWSIQVNTSTRDEDEDEDEDKVIENEVEEDDDHVYDDNDDEYDEEGEEDETELQLLDELCEGIRKINVNGEHIGAGRFMGRHTRFVYNSDDELVEDNAKFGSEEGSSDALHLKGLPTPKGKHLRFQDEEDQ</sequence>
<dbReference type="PANTHER" id="PTHR47512">
    <property type="entry name" value="EXPRESSED PROTEIN"/>
    <property type="match status" value="1"/>
</dbReference>
<feature type="compositionally biased region" description="Acidic residues" evidence="1">
    <location>
        <begin position="265"/>
        <end position="303"/>
    </location>
</feature>
<feature type="region of interest" description="Disordered" evidence="1">
    <location>
        <begin position="354"/>
        <end position="384"/>
    </location>
</feature>